<comment type="caution">
    <text evidence="2">The sequence shown here is derived from an EMBL/GenBank/DDBJ whole genome shotgun (WGS) entry which is preliminary data.</text>
</comment>
<name>A0A6A4NVU7_LUPAL</name>
<dbReference type="SMART" id="SM01162">
    <property type="entry name" value="DUF1771"/>
    <property type="match status" value="1"/>
</dbReference>
<dbReference type="InterPro" id="IPR013899">
    <property type="entry name" value="DUF1771"/>
</dbReference>
<dbReference type="InterPro" id="IPR056254">
    <property type="entry name" value="At5g58720/SDE5-like_UBA-like"/>
</dbReference>
<keyword evidence="3" id="KW-1185">Reference proteome</keyword>
<protein>
    <recommendedName>
        <fullName evidence="1">DUF1771 domain-containing protein</fullName>
    </recommendedName>
</protein>
<evidence type="ECO:0000259" key="1">
    <source>
        <dbReference type="SMART" id="SM01162"/>
    </source>
</evidence>
<organism evidence="2 3">
    <name type="scientific">Lupinus albus</name>
    <name type="common">White lupine</name>
    <name type="synonym">Lupinus termis</name>
    <dbReference type="NCBI Taxonomy" id="3870"/>
    <lineage>
        <taxon>Eukaryota</taxon>
        <taxon>Viridiplantae</taxon>
        <taxon>Streptophyta</taxon>
        <taxon>Embryophyta</taxon>
        <taxon>Tracheophyta</taxon>
        <taxon>Spermatophyta</taxon>
        <taxon>Magnoliopsida</taxon>
        <taxon>eudicotyledons</taxon>
        <taxon>Gunneridae</taxon>
        <taxon>Pentapetalae</taxon>
        <taxon>rosids</taxon>
        <taxon>fabids</taxon>
        <taxon>Fabales</taxon>
        <taxon>Fabaceae</taxon>
        <taxon>Papilionoideae</taxon>
        <taxon>50 kb inversion clade</taxon>
        <taxon>genistoids sensu lato</taxon>
        <taxon>core genistoids</taxon>
        <taxon>Genisteae</taxon>
        <taxon>Lupinus</taxon>
    </lineage>
</organism>
<dbReference type="Proteomes" id="UP000447434">
    <property type="component" value="Chromosome 20"/>
</dbReference>
<dbReference type="PANTHER" id="PTHR47872:SF1">
    <property type="entry name" value="NUCLEAR RNA EXPORT FACTOR SDE5-RELATED"/>
    <property type="match status" value="1"/>
</dbReference>
<reference evidence="3" key="1">
    <citation type="journal article" date="2020" name="Nat. Commun.">
        <title>Genome sequence of the cluster root forming white lupin.</title>
        <authorList>
            <person name="Hufnagel B."/>
            <person name="Marques A."/>
            <person name="Soriano A."/>
            <person name="Marques L."/>
            <person name="Divol F."/>
            <person name="Doumas P."/>
            <person name="Sallet E."/>
            <person name="Mancinotti D."/>
            <person name="Carrere S."/>
            <person name="Marande W."/>
            <person name="Arribat S."/>
            <person name="Keller J."/>
            <person name="Huneau C."/>
            <person name="Blein T."/>
            <person name="Aime D."/>
            <person name="Laguerre M."/>
            <person name="Taylor J."/>
            <person name="Schubert V."/>
            <person name="Nelson M."/>
            <person name="Geu-Flores F."/>
            <person name="Crespi M."/>
            <person name="Gallardo-Guerrero K."/>
            <person name="Delaux P.-M."/>
            <person name="Salse J."/>
            <person name="Berges H."/>
            <person name="Guyot R."/>
            <person name="Gouzy J."/>
            <person name="Peret B."/>
        </authorList>
    </citation>
    <scope>NUCLEOTIDE SEQUENCE [LARGE SCALE GENOMIC DNA]</scope>
    <source>
        <strain evidence="3">cv. Amiga</strain>
    </source>
</reference>
<proteinExistence type="predicted"/>
<dbReference type="PANTHER" id="PTHR47872">
    <property type="entry name" value="NUCLEAR RNA EXPORT FACTOR SDE5-RELATED"/>
    <property type="match status" value="1"/>
</dbReference>
<dbReference type="AlphaFoldDB" id="A0A6A4NVU7"/>
<dbReference type="OrthoDB" id="1928104at2759"/>
<dbReference type="Pfam" id="PF08590">
    <property type="entry name" value="DUF1771"/>
    <property type="match status" value="1"/>
</dbReference>
<evidence type="ECO:0000313" key="3">
    <source>
        <dbReference type="Proteomes" id="UP000447434"/>
    </source>
</evidence>
<sequence>MLQGKESYCCAETHPLLSEFFLLKKVSSAISFYSDFNFINFLLWCEVLLKMHSLSDIEERDLKGLLETFASTFSLEDIANAYCEADRNVYLAAEILCASKDEVKGATEIEPAEKPSAMLPSASGVPKSFERQRNFGAGKSKFQPASLGTVAGVVGKDYIRHKTSTKPYQEVKKPLKIDAKELPESVIWGEKPSMGTAAAKGSMSNDVVNFLFKMLGDGFQLERNKILDVLGVCGYDVVKTMENLLDMSASTLEKCDDIRDLVDENSGDQHSAVNCAPSEELCNSMDSSKRDKDRIGLQKEILESLFGFPERPEEAPQRRRPVREISKRRYHISVAKLPEDQDTTTIQQTTVVESQIVKEESNDDENNYNILRKAVKEHWITMKEYYRYAVEAFAMGDYARADRLLTEGHFYNKKAREADEKSAQMVLQTNETDDSDGIALDLVDHEPRDALRLLKVHLTSLSGICTIKYLRAKVGTGVEDIKGARKRLIIKLLDKNSIKWTEEGNGRILRIQVDIVDPKSLSFAKN</sequence>
<dbReference type="Pfam" id="PF24767">
    <property type="entry name" value="UBA_At5g58720"/>
    <property type="match status" value="1"/>
</dbReference>
<evidence type="ECO:0000313" key="2">
    <source>
        <dbReference type="EMBL" id="KAE9590637.1"/>
    </source>
</evidence>
<feature type="domain" description="DUF1771" evidence="1">
    <location>
        <begin position="367"/>
        <end position="432"/>
    </location>
</feature>
<dbReference type="EMBL" id="WOCE01000020">
    <property type="protein sequence ID" value="KAE9590637.1"/>
    <property type="molecule type" value="Genomic_DNA"/>
</dbReference>
<accession>A0A6A4NVU7</accession>
<gene>
    <name evidence="2" type="ORF">Lalb_Chr20g0109781</name>
</gene>